<organism evidence="1 2">
    <name type="scientific">Pseudomonas putida</name>
    <name type="common">Arthrobacter siderocapsulatus</name>
    <dbReference type="NCBI Taxonomy" id="303"/>
    <lineage>
        <taxon>Bacteria</taxon>
        <taxon>Pseudomonadati</taxon>
        <taxon>Pseudomonadota</taxon>
        <taxon>Gammaproteobacteria</taxon>
        <taxon>Pseudomonadales</taxon>
        <taxon>Pseudomonadaceae</taxon>
        <taxon>Pseudomonas</taxon>
    </lineage>
</organism>
<protein>
    <submittedName>
        <fullName evidence="1">Uncharacterized protein</fullName>
    </submittedName>
</protein>
<sequence length="295" mass="33754">MQDAQLQQKPRQALLWHEVVNGSYWVFPLESGPENAHDFGDIARIFGEGVDRWIDNEGGVSVFCEEAWGQYAFVPCDHLRRSQVVFPKMERQPSANPAELATSSPSEASVHLGTERIDALPPEHQVPFYREGLMQMKYLLQQALPIVQAHDNAHRMGYDDYHLSIDIRQALDLRKSLSRSLNVPTRDVDLIGLPIGLTSVEAWNKCIDVMIELNREYGITTKSHELLPGAVRRIVQFGKDAFDPLEAPEISQKTRGYRLLAKLFGEDGIKKFVNENSDYHRPWWLRCDVQDMDQK</sequence>
<evidence type="ECO:0000313" key="1">
    <source>
        <dbReference type="EMBL" id="MBI6883288.1"/>
    </source>
</evidence>
<dbReference type="EMBL" id="JAEHTE010000002">
    <property type="protein sequence ID" value="MBI6883288.1"/>
    <property type="molecule type" value="Genomic_DNA"/>
</dbReference>
<gene>
    <name evidence="1" type="ORF">JEU22_05125</name>
</gene>
<dbReference type="RefSeq" id="WP_198746900.1">
    <property type="nucleotide sequence ID" value="NZ_JAEHTE010000002.1"/>
</dbReference>
<comment type="caution">
    <text evidence="1">The sequence shown here is derived from an EMBL/GenBank/DDBJ whole genome shotgun (WGS) entry which is preliminary data.</text>
</comment>
<dbReference type="AlphaFoldDB" id="A0A8I1EDI9"/>
<name>A0A8I1EDI9_PSEPU</name>
<dbReference type="Proteomes" id="UP000637061">
    <property type="component" value="Unassembled WGS sequence"/>
</dbReference>
<accession>A0A8I1EDI9</accession>
<reference evidence="1" key="1">
    <citation type="submission" date="2020-12" db="EMBL/GenBank/DDBJ databases">
        <title>Enhanced detection system for hospital associated transmission using whole genome sequencing surveillance.</title>
        <authorList>
            <person name="Harrison L.H."/>
            <person name="Van Tyne D."/>
            <person name="Marsh J.W."/>
            <person name="Griffith M.P."/>
            <person name="Snyder D.J."/>
            <person name="Cooper V.S."/>
            <person name="Mustapha M."/>
        </authorList>
    </citation>
    <scope>NUCLEOTIDE SEQUENCE</scope>
    <source>
        <strain evidence="1">PSB00042</strain>
    </source>
</reference>
<evidence type="ECO:0000313" key="2">
    <source>
        <dbReference type="Proteomes" id="UP000637061"/>
    </source>
</evidence>
<proteinExistence type="predicted"/>